<dbReference type="Proteomes" id="UP000541444">
    <property type="component" value="Unassembled WGS sequence"/>
</dbReference>
<evidence type="ECO:0000256" key="1">
    <source>
        <dbReference type="SAM" id="MobiDB-lite"/>
    </source>
</evidence>
<proteinExistence type="predicted"/>
<feature type="region of interest" description="Disordered" evidence="1">
    <location>
        <begin position="1"/>
        <end position="21"/>
    </location>
</feature>
<name>A0A7J7LJ47_9MAGN</name>
<keyword evidence="3" id="KW-1185">Reference proteome</keyword>
<reference evidence="2 3" key="1">
    <citation type="journal article" date="2020" name="IScience">
        <title>Genome Sequencing of the Endangered Kingdonia uniflora (Circaeasteraceae, Ranunculales) Reveals Potential Mechanisms of Evolutionary Specialization.</title>
        <authorList>
            <person name="Sun Y."/>
            <person name="Deng T."/>
            <person name="Zhang A."/>
            <person name="Moore M.J."/>
            <person name="Landis J.B."/>
            <person name="Lin N."/>
            <person name="Zhang H."/>
            <person name="Zhang X."/>
            <person name="Huang J."/>
            <person name="Zhang X."/>
            <person name="Sun H."/>
            <person name="Wang H."/>
        </authorList>
    </citation>
    <scope>NUCLEOTIDE SEQUENCE [LARGE SCALE GENOMIC DNA]</scope>
    <source>
        <strain evidence="2">TB1705</strain>
        <tissue evidence="2">Leaf</tissue>
    </source>
</reference>
<dbReference type="EMBL" id="JACGCM010002254">
    <property type="protein sequence ID" value="KAF6142558.1"/>
    <property type="molecule type" value="Genomic_DNA"/>
</dbReference>
<evidence type="ECO:0000313" key="2">
    <source>
        <dbReference type="EMBL" id="KAF6142558.1"/>
    </source>
</evidence>
<sequence>MPPKNKNAQKEVTGDPSQDIPKQAKLLNGEKLHTYLAYASINKNLSTFRKGGLPYEDLMEAIFVNRVTTGQYVTGSSKDDFIDMATSGVSANLIFEDENNVLTDLTEGDTDTSPIIILNHLGVHFILDLKSSPPSLNQGDLHRITLHSLYLNQCHLLLSRKVVAEVERKNKKMKALRIN</sequence>
<protein>
    <submittedName>
        <fullName evidence="2">Uncharacterized protein</fullName>
    </submittedName>
</protein>
<accession>A0A7J7LJ47</accession>
<organism evidence="2 3">
    <name type="scientific">Kingdonia uniflora</name>
    <dbReference type="NCBI Taxonomy" id="39325"/>
    <lineage>
        <taxon>Eukaryota</taxon>
        <taxon>Viridiplantae</taxon>
        <taxon>Streptophyta</taxon>
        <taxon>Embryophyta</taxon>
        <taxon>Tracheophyta</taxon>
        <taxon>Spermatophyta</taxon>
        <taxon>Magnoliopsida</taxon>
        <taxon>Ranunculales</taxon>
        <taxon>Circaeasteraceae</taxon>
        <taxon>Kingdonia</taxon>
    </lineage>
</organism>
<gene>
    <name evidence="2" type="ORF">GIB67_039522</name>
</gene>
<dbReference type="AlphaFoldDB" id="A0A7J7LJ47"/>
<evidence type="ECO:0000313" key="3">
    <source>
        <dbReference type="Proteomes" id="UP000541444"/>
    </source>
</evidence>
<comment type="caution">
    <text evidence="2">The sequence shown here is derived from an EMBL/GenBank/DDBJ whole genome shotgun (WGS) entry which is preliminary data.</text>
</comment>